<accession>A0A1M6WFB6</accession>
<dbReference type="RefSeq" id="WP_073384343.1">
    <property type="nucleotide sequence ID" value="NZ_FQZK01000043.1"/>
</dbReference>
<evidence type="ECO:0000313" key="2">
    <source>
        <dbReference type="EMBL" id="SHK92378.1"/>
    </source>
</evidence>
<feature type="transmembrane region" description="Helical" evidence="1">
    <location>
        <begin position="20"/>
        <end position="41"/>
    </location>
</feature>
<dbReference type="STRING" id="758803.SAMN05421803_14312"/>
<keyword evidence="3" id="KW-1185">Reference proteome</keyword>
<feature type="transmembrane region" description="Helical" evidence="1">
    <location>
        <begin position="70"/>
        <end position="87"/>
    </location>
</feature>
<protein>
    <submittedName>
        <fullName evidence="2">Uncharacterized protein</fullName>
    </submittedName>
</protein>
<organism evidence="2 3">
    <name type="scientific">Nocardiopsis flavescens</name>
    <dbReference type="NCBI Taxonomy" id="758803"/>
    <lineage>
        <taxon>Bacteria</taxon>
        <taxon>Bacillati</taxon>
        <taxon>Actinomycetota</taxon>
        <taxon>Actinomycetes</taxon>
        <taxon>Streptosporangiales</taxon>
        <taxon>Nocardiopsidaceae</taxon>
        <taxon>Nocardiopsis</taxon>
    </lineage>
</organism>
<name>A0A1M6WFB6_9ACTN</name>
<reference evidence="2 3" key="1">
    <citation type="submission" date="2016-11" db="EMBL/GenBank/DDBJ databases">
        <authorList>
            <person name="Jaros S."/>
            <person name="Januszkiewicz K."/>
            <person name="Wedrychowicz H."/>
        </authorList>
    </citation>
    <scope>NUCLEOTIDE SEQUENCE [LARGE SCALE GENOMIC DNA]</scope>
    <source>
        <strain evidence="2 3">CGMCC 4.5723</strain>
    </source>
</reference>
<dbReference type="EMBL" id="FQZK01000043">
    <property type="protein sequence ID" value="SHK92378.1"/>
    <property type="molecule type" value="Genomic_DNA"/>
</dbReference>
<keyword evidence="1" id="KW-1133">Transmembrane helix</keyword>
<gene>
    <name evidence="2" type="ORF">SAMN05421803_14312</name>
</gene>
<evidence type="ECO:0000256" key="1">
    <source>
        <dbReference type="SAM" id="Phobius"/>
    </source>
</evidence>
<dbReference type="Proteomes" id="UP000184452">
    <property type="component" value="Unassembled WGS sequence"/>
</dbReference>
<proteinExistence type="predicted"/>
<dbReference type="AlphaFoldDB" id="A0A1M6WFB6"/>
<evidence type="ECO:0000313" key="3">
    <source>
        <dbReference type="Proteomes" id="UP000184452"/>
    </source>
</evidence>
<keyword evidence="1" id="KW-0812">Transmembrane</keyword>
<sequence length="138" mass="14380">MYTIGAALCLSLFWFLRKKAHWSISAFFAVAGGALFAFSFLGGWATDLIMWILGFALGLFPEAISPASALAAIAVFFLVMVAIDVWNDRRLDQHGQWAAICLPVVILAAGGSVGGVGGSVVSSLAGAGTSIFGPLLGW</sequence>
<keyword evidence="1" id="KW-0472">Membrane</keyword>
<feature type="transmembrane region" description="Helical" evidence="1">
    <location>
        <begin position="99"/>
        <end position="132"/>
    </location>
</feature>